<protein>
    <recommendedName>
        <fullName evidence="2">CAAX prenyl protease 2/Lysostaphin resistance protein A-like domain-containing protein</fullName>
    </recommendedName>
</protein>
<feature type="transmembrane region" description="Helical" evidence="1">
    <location>
        <begin position="164"/>
        <end position="189"/>
    </location>
</feature>
<keyword evidence="1" id="KW-0812">Transmembrane</keyword>
<reference evidence="3 4" key="1">
    <citation type="journal article" date="2015" name="Stand. Genomic Sci.">
        <title>Genomic Encyclopedia of Bacterial and Archaeal Type Strains, Phase III: the genomes of soil and plant-associated and newly described type strains.</title>
        <authorList>
            <person name="Whitman W.B."/>
            <person name="Woyke T."/>
            <person name="Klenk H.P."/>
            <person name="Zhou Y."/>
            <person name="Lilburn T.G."/>
            <person name="Beck B.J."/>
            <person name="De Vos P."/>
            <person name="Vandamme P."/>
            <person name="Eisen J.A."/>
            <person name="Garrity G."/>
            <person name="Hugenholtz P."/>
            <person name="Kyrpides N.C."/>
        </authorList>
    </citation>
    <scope>NUCLEOTIDE SEQUENCE [LARGE SCALE GENOMIC DNA]</scope>
    <source>
        <strain evidence="3 4">CGMCC 1.10136</strain>
    </source>
</reference>
<name>A0A562LWI7_9GAMM</name>
<keyword evidence="4" id="KW-1185">Reference proteome</keyword>
<feature type="transmembrane region" description="Helical" evidence="1">
    <location>
        <begin position="201"/>
        <end position="224"/>
    </location>
</feature>
<accession>A0A562LWI7</accession>
<dbReference type="EMBL" id="VLKP01000004">
    <property type="protein sequence ID" value="TWI12005.1"/>
    <property type="molecule type" value="Genomic_DNA"/>
</dbReference>
<feature type="transmembrane region" description="Helical" evidence="1">
    <location>
        <begin position="12"/>
        <end position="33"/>
    </location>
</feature>
<feature type="transmembrane region" description="Helical" evidence="1">
    <location>
        <begin position="244"/>
        <end position="263"/>
    </location>
</feature>
<dbReference type="Proteomes" id="UP000316471">
    <property type="component" value="Unassembled WGS sequence"/>
</dbReference>
<dbReference type="GO" id="GO:0004175">
    <property type="term" value="F:endopeptidase activity"/>
    <property type="evidence" value="ECO:0007669"/>
    <property type="project" value="UniProtKB-ARBA"/>
</dbReference>
<feature type="transmembrane region" description="Helical" evidence="1">
    <location>
        <begin position="45"/>
        <end position="70"/>
    </location>
</feature>
<dbReference type="InterPro" id="IPR003675">
    <property type="entry name" value="Rce1/LyrA-like_dom"/>
</dbReference>
<proteinExistence type="predicted"/>
<keyword evidence="1" id="KW-0472">Membrane</keyword>
<feature type="transmembrane region" description="Helical" evidence="1">
    <location>
        <begin position="82"/>
        <end position="105"/>
    </location>
</feature>
<organism evidence="3 4">
    <name type="scientific">Aerolutibacter ruishenii</name>
    <dbReference type="NCBI Taxonomy" id="686800"/>
    <lineage>
        <taxon>Bacteria</taxon>
        <taxon>Pseudomonadati</taxon>
        <taxon>Pseudomonadota</taxon>
        <taxon>Gammaproteobacteria</taxon>
        <taxon>Lysobacterales</taxon>
        <taxon>Lysobacteraceae</taxon>
        <taxon>Aerolutibacter</taxon>
    </lineage>
</organism>
<gene>
    <name evidence="3" type="ORF">IP93_01286</name>
</gene>
<evidence type="ECO:0000313" key="4">
    <source>
        <dbReference type="Proteomes" id="UP000316471"/>
    </source>
</evidence>
<keyword evidence="1" id="KW-1133">Transmembrane helix</keyword>
<comment type="caution">
    <text evidence="3">The sequence shown here is derived from an EMBL/GenBank/DDBJ whole genome shotgun (WGS) entry which is preliminary data.</text>
</comment>
<evidence type="ECO:0000313" key="3">
    <source>
        <dbReference type="EMBL" id="TWI12005.1"/>
    </source>
</evidence>
<evidence type="ECO:0000259" key="2">
    <source>
        <dbReference type="Pfam" id="PF02517"/>
    </source>
</evidence>
<sequence length="290" mass="30816">MAVTGSVRSPWWAVLLLGVWMSLSAIWFVSLWFPMDTLRQLQQATAGWVSVTLVASGAIGMVSLLIVFGLGRQSFADVGWRAGYLVPAFVVSLLLWASMQAATVFSAQVSGAPLVAAAAWERGLGIALGPLLAQVLGTALMEETVFRGYLWPQLVLWLRRGLPAAWAAALGLLLSQGLFAGLHVPVLLYTGTEAGALAGPLLMLFFVGIVFALVYAATGNLFVAVGAHALGNAPTLLFEPQGPAPSMVLLIVLVVLSTGYWAWNQRRAGGREGAGTASDWRGFTRVLRPR</sequence>
<evidence type="ECO:0000256" key="1">
    <source>
        <dbReference type="SAM" id="Phobius"/>
    </source>
</evidence>
<feature type="domain" description="CAAX prenyl protease 2/Lysostaphin resistance protein A-like" evidence="2">
    <location>
        <begin position="130"/>
        <end position="233"/>
    </location>
</feature>
<dbReference type="AlphaFoldDB" id="A0A562LWI7"/>
<dbReference type="GO" id="GO:0080120">
    <property type="term" value="P:CAAX-box protein maturation"/>
    <property type="evidence" value="ECO:0007669"/>
    <property type="project" value="UniProtKB-ARBA"/>
</dbReference>
<dbReference type="Pfam" id="PF02517">
    <property type="entry name" value="Rce1-like"/>
    <property type="match status" value="1"/>
</dbReference>